<dbReference type="AlphaFoldDB" id="A6JNJ5"/>
<dbReference type="InterPro" id="IPR050169">
    <property type="entry name" value="Krueppel_C2H2_ZnF"/>
</dbReference>
<dbReference type="EMBL" id="CH473993">
    <property type="protein sequence ID" value="EDL78373.1"/>
    <property type="molecule type" value="Genomic_DNA"/>
</dbReference>
<dbReference type="EMBL" id="CH473993">
    <property type="protein sequence ID" value="EDL78371.1"/>
    <property type="molecule type" value="Genomic_DNA"/>
</dbReference>
<evidence type="ECO:0000259" key="2">
    <source>
        <dbReference type="PROSITE" id="PS50805"/>
    </source>
</evidence>
<dbReference type="GO" id="GO:0006355">
    <property type="term" value="P:regulation of DNA-templated transcription"/>
    <property type="evidence" value="ECO:0007669"/>
    <property type="project" value="InterPro"/>
</dbReference>
<feature type="non-terminal residue" evidence="3">
    <location>
        <position position="222"/>
    </location>
</feature>
<accession>A6JNJ5</accession>
<dbReference type="EMBL" id="CH473993">
    <property type="protein sequence ID" value="EDL78372.1"/>
    <property type="molecule type" value="Genomic_DNA"/>
</dbReference>
<dbReference type="PANTHER" id="PTHR23232:SF157">
    <property type="entry name" value="ZINC FINGER PROTEIN 525"/>
    <property type="match status" value="1"/>
</dbReference>
<reference evidence="3" key="1">
    <citation type="journal article" date="2005" name="Genome Res.">
        <title>Gene and alternative splicing annotation with AIR.</title>
        <authorList>
            <person name="Florea L."/>
            <person name="Di Francesco V."/>
            <person name="Miller J."/>
            <person name="Turner R."/>
            <person name="Yao A."/>
            <person name="Harris M."/>
            <person name="Walenz B."/>
            <person name="Mobarry C."/>
            <person name="Merkulov G.V."/>
            <person name="Charlab R."/>
            <person name="Dew I."/>
            <person name="Deng Z."/>
            <person name="Istrail S."/>
            <person name="Li P."/>
            <person name="Sutton G."/>
        </authorList>
    </citation>
    <scope>NUCLEOTIDE SEQUENCE</scope>
    <source>
        <strain evidence="3">BN</strain>
    </source>
</reference>
<feature type="domain" description="KRAB" evidence="2">
    <location>
        <begin position="41"/>
        <end position="112"/>
    </location>
</feature>
<dbReference type="SUPFAM" id="SSF109640">
    <property type="entry name" value="KRAB domain (Kruppel-associated box)"/>
    <property type="match status" value="1"/>
</dbReference>
<dbReference type="Proteomes" id="UP000234681">
    <property type="component" value="Chromosome 8"/>
</dbReference>
<dbReference type="CDD" id="cd07765">
    <property type="entry name" value="KRAB_A-box"/>
    <property type="match status" value="1"/>
</dbReference>
<dbReference type="PROSITE" id="PS50805">
    <property type="entry name" value="KRAB"/>
    <property type="match status" value="1"/>
</dbReference>
<feature type="region of interest" description="Disordered" evidence="1">
    <location>
        <begin position="134"/>
        <end position="155"/>
    </location>
</feature>
<name>A6JNJ5_RAT</name>
<evidence type="ECO:0000313" key="3">
    <source>
        <dbReference type="EMBL" id="EDL78373.1"/>
    </source>
</evidence>
<proteinExistence type="predicted"/>
<evidence type="ECO:0000256" key="1">
    <source>
        <dbReference type="SAM" id="MobiDB-lite"/>
    </source>
</evidence>
<sequence length="222" mass="24834">MAAIDLSHGLLPREPIYVYEANIEVEGTVTDNQANCYQDSVTFDDVAVEFTPDEWTLLDLTQKNLYREVMLENYENLTSVGCQFFIPSLTPWLKQEELGVAESALPQQLELQPTIDDSELENYFRMQSSSATEMVGDSSLQEQSGNHSEGDLRDSKPCGNVLGEQLCLNTEVSTQSQGYSSECNWYGKDILSLLKETSTGQNVSELNQCGKLFSLTPNIMYP</sequence>
<dbReference type="Pfam" id="PF01352">
    <property type="entry name" value="KRAB"/>
    <property type="match status" value="1"/>
</dbReference>
<dbReference type="PANTHER" id="PTHR23232">
    <property type="entry name" value="KRAB DOMAIN C2H2 ZINC FINGER"/>
    <property type="match status" value="1"/>
</dbReference>
<dbReference type="Gene3D" id="6.10.140.140">
    <property type="match status" value="1"/>
</dbReference>
<gene>
    <name evidence="3" type="ORF">rCG_31881</name>
</gene>
<reference evidence="3 4" key="2">
    <citation type="submission" date="2005-09" db="EMBL/GenBank/DDBJ databases">
        <authorList>
            <person name="Mural R.J."/>
            <person name="Li P.W."/>
            <person name="Adams M.D."/>
            <person name="Amanatides P.G."/>
            <person name="Baden-Tillson H."/>
            <person name="Barnstead M."/>
            <person name="Chin S.H."/>
            <person name="Dew I."/>
            <person name="Evans C.A."/>
            <person name="Ferriera S."/>
            <person name="Flanigan M."/>
            <person name="Fosler C."/>
            <person name="Glodek A."/>
            <person name="Gu Z."/>
            <person name="Holt R.A."/>
            <person name="Jennings D."/>
            <person name="Kraft C.L."/>
            <person name="Lu F."/>
            <person name="Nguyen T."/>
            <person name="Nusskern D.R."/>
            <person name="Pfannkoch C.M."/>
            <person name="Sitter C."/>
            <person name="Sutton G.G."/>
            <person name="Venter J.C."/>
            <person name="Wang Z."/>
            <person name="Woodage T."/>
            <person name="Zheng X.H."/>
            <person name="Zhong F."/>
        </authorList>
    </citation>
    <scope>NUCLEOTIDE SEQUENCE [LARGE SCALE GENOMIC DNA]</scope>
    <source>
        <strain evidence="3">BN</strain>
        <strain evidence="4">BN, Sprague-Dawley</strain>
    </source>
</reference>
<evidence type="ECO:0000313" key="4">
    <source>
        <dbReference type="Proteomes" id="UP000234681"/>
    </source>
</evidence>
<dbReference type="SMART" id="SM00349">
    <property type="entry name" value="KRAB"/>
    <property type="match status" value="1"/>
</dbReference>
<dbReference type="InterPro" id="IPR036051">
    <property type="entry name" value="KRAB_dom_sf"/>
</dbReference>
<dbReference type="InterPro" id="IPR001909">
    <property type="entry name" value="KRAB"/>
</dbReference>
<feature type="compositionally biased region" description="Polar residues" evidence="1">
    <location>
        <begin position="134"/>
        <end position="147"/>
    </location>
</feature>
<protein>
    <submittedName>
        <fullName evidence="3">RCG31881, isoform CRA_b</fullName>
    </submittedName>
</protein>
<organism evidence="3 4">
    <name type="scientific">Rattus norvegicus</name>
    <name type="common">Rat</name>
    <dbReference type="NCBI Taxonomy" id="10116"/>
    <lineage>
        <taxon>Eukaryota</taxon>
        <taxon>Metazoa</taxon>
        <taxon>Chordata</taxon>
        <taxon>Craniata</taxon>
        <taxon>Vertebrata</taxon>
        <taxon>Euteleostomi</taxon>
        <taxon>Mammalia</taxon>
        <taxon>Eutheria</taxon>
        <taxon>Euarchontoglires</taxon>
        <taxon>Glires</taxon>
        <taxon>Rodentia</taxon>
        <taxon>Myomorpha</taxon>
        <taxon>Muroidea</taxon>
        <taxon>Muridae</taxon>
        <taxon>Murinae</taxon>
        <taxon>Rattus</taxon>
    </lineage>
</organism>